<feature type="compositionally biased region" description="Low complexity" evidence="1">
    <location>
        <begin position="1297"/>
        <end position="1321"/>
    </location>
</feature>
<keyword evidence="3" id="KW-1185">Reference proteome</keyword>
<dbReference type="EMBL" id="CCSB01000001">
    <property type="protein sequence ID" value="CDZ77141.1"/>
    <property type="molecule type" value="Genomic_DNA"/>
</dbReference>
<evidence type="ECO:0000313" key="2">
    <source>
        <dbReference type="EMBL" id="CDZ77141.1"/>
    </source>
</evidence>
<name>A0A078KVW9_9GAMM</name>
<evidence type="ECO:0000256" key="1">
    <source>
        <dbReference type="SAM" id="MobiDB-lite"/>
    </source>
</evidence>
<reference evidence="2 3" key="1">
    <citation type="submission" date="2014-06" db="EMBL/GenBank/DDBJ databases">
        <authorList>
            <person name="Urmite Genomes Urmite Genomes"/>
        </authorList>
    </citation>
    <scope>NUCLEOTIDE SEQUENCE [LARGE SCALE GENOMIC DNA]</scope>
</reference>
<dbReference type="Proteomes" id="UP000044071">
    <property type="component" value="Unassembled WGS sequence"/>
</dbReference>
<feature type="compositionally biased region" description="Low complexity" evidence="1">
    <location>
        <begin position="1148"/>
        <end position="1161"/>
    </location>
</feature>
<gene>
    <name evidence="2" type="ORF">BN59_01423</name>
</gene>
<organism evidence="2 3">
    <name type="scientific">Legionella massiliensis</name>
    <dbReference type="NCBI Taxonomy" id="1034943"/>
    <lineage>
        <taxon>Bacteria</taxon>
        <taxon>Pseudomonadati</taxon>
        <taxon>Pseudomonadota</taxon>
        <taxon>Gammaproteobacteria</taxon>
        <taxon>Legionellales</taxon>
        <taxon>Legionellaceae</taxon>
        <taxon>Legionella</taxon>
    </lineage>
</organism>
<evidence type="ECO:0000313" key="3">
    <source>
        <dbReference type="Proteomes" id="UP000044071"/>
    </source>
</evidence>
<accession>A0A078KVW9</accession>
<protein>
    <submittedName>
        <fullName evidence="2">Uncharacterized protein</fullName>
    </submittedName>
</protein>
<feature type="region of interest" description="Disordered" evidence="1">
    <location>
        <begin position="1296"/>
        <end position="1321"/>
    </location>
</feature>
<dbReference type="OrthoDB" id="5650108at2"/>
<dbReference type="RefSeq" id="WP_043873538.1">
    <property type="nucleotide sequence ID" value="NZ_CCVW01000001.1"/>
</dbReference>
<sequence length="1321" mass="149586">MSKEEFKRAIVELLRAYKISDRRCFDNLVILIKKYHPPPSEDLKEHSQFILITVVEQLIELQENIPHETLFNFLLKLVPLVETNNLVLQRLKITLTNARERLNRLESEGIPGYIGIGRAIIATNASFNRLFNFSKTSNFEAHIKTDHVEKTRRLSDEGDIAPLFFQGHIEDRTLENKRQKMKEEINRALHLFLSTLILRPNPNPDHLKQLALISALGADCLNPSLLTEVNLLDTFNLLVELGRDFIHKDLAYEAQISLKSLKLNDPLAAKAFLRLMMDAICSVYCSKLKIAFSESDNKFLLSLAVSESDLHYFDAKLLVFGSEAYFSEIQRNLADSNTTLTRDNDSGTIVLSTPVANAGIRNDFVCFYPNQLTEHSPLKPNKDLPVALQRAILNISGNGRSLQPSLFHELRGELCALLTTLQVPSPPKISSQGELLDNITILHRLVASQFNDKHHALVPRTSQVSFAEDSSSLSSNSDSLLIEKKASKNSAKWSLKDVSPMRLFGVSPKKQRPSSAKKPVKSEKLLKIEDSEFPIAELVSKLLPSLLPPQKLLSYFELKNQKSDENSAEGALNPIQEVLEILTFLLCQFDNKSHNKLYECLRNLHEIYSNFPMSDLPALLTGPKLGARLLPQQDGQKLLGIDSHGQRGASFYAGASHFVVHANGVHYKQGGRSGLATGTEQFVQRVLMELFPNHWPFFLTPTTLLQLSNVHTDEQEEIEPTFINASLTVEGISLADWLFIKESTAMLEARVHKEGLMAAIGSWISEDYIPEKSANDLYNEIIQSQLSKKPEERLEEFIEIKGDEISDRLDQDFRKIINQEGEEKARRIYAFILKWPELVAGLKLFEVVKWVPLFNRLPELFLRISKDKISPLVEKKAPILDVVSDKIYEQLSYFWDLLDLPSTVALAMGCQVVNLEDGTADNFQVCIDWSNPDETKENTFTIKCWRIVCFDFGEQVLEHAIVLEQQTVEAKINANPPALRHWAGLKCILFFLPPLQNALVVNLADSAENLLLRSLEMTHQQDLEYARLQSMQHFMPINAESGLGIPREFSPFDLPDMYSTLRKMQNFTKRYPDSTWKDLFAYTHPLLAKAYEIVYLQFPTRPTKAYLQIAKTCLEVILPLDETWVAPPDLSFNMNDSSSSLWRLFKKTSSPPTSPRSSSSSNILKTPRQPTPRYTIRDELAQTEYNHHSRLIPAPKGVFFLAKELGLESALIRVAQRFRWDLAPTEAKLSWLSLIIKVIPTVTLENLKIPAIYLNNVVEQALSSMNADHRLVAKWLLEQPAKVKVNTEQLQLEMTNSLSSGESSSELLTDLSSGSGFHSMN</sequence>
<feature type="region of interest" description="Disordered" evidence="1">
    <location>
        <begin position="1146"/>
        <end position="1170"/>
    </location>
</feature>
<proteinExistence type="predicted"/>